<evidence type="ECO:0000313" key="6">
    <source>
        <dbReference type="EMBL" id="GBF50521.1"/>
    </source>
</evidence>
<reference evidence="6 7" key="1">
    <citation type="submission" date="2018-02" db="EMBL/GenBank/DDBJ databases">
        <title>Novel Leptospira species isolated from soil and water in Japan.</title>
        <authorList>
            <person name="Nakao R."/>
            <person name="Masuzawa T."/>
        </authorList>
    </citation>
    <scope>NUCLEOTIDE SEQUENCE [LARGE SCALE GENOMIC DNA]</scope>
    <source>
        <strain evidence="6 7">YH101</strain>
    </source>
</reference>
<dbReference type="OrthoDB" id="9778870at2"/>
<comment type="similarity">
    <text evidence="1">Belongs to the ABC transporter superfamily.</text>
</comment>
<evidence type="ECO:0000259" key="5">
    <source>
        <dbReference type="PROSITE" id="PS50893"/>
    </source>
</evidence>
<dbReference type="InterPro" id="IPR015860">
    <property type="entry name" value="ABC_transpr_TagH-like"/>
</dbReference>
<evidence type="ECO:0000313" key="7">
    <source>
        <dbReference type="Proteomes" id="UP000245133"/>
    </source>
</evidence>
<dbReference type="Proteomes" id="UP000245133">
    <property type="component" value="Unassembled WGS sequence"/>
</dbReference>
<dbReference type="InterPro" id="IPR029439">
    <property type="entry name" value="Wzt_C"/>
</dbReference>
<dbReference type="InterPro" id="IPR017871">
    <property type="entry name" value="ABC_transporter-like_CS"/>
</dbReference>
<dbReference type="EMBL" id="BFBB01000005">
    <property type="protein sequence ID" value="GBF50521.1"/>
    <property type="molecule type" value="Genomic_DNA"/>
</dbReference>
<dbReference type="CDD" id="cd10147">
    <property type="entry name" value="Wzt_C-like"/>
    <property type="match status" value="1"/>
</dbReference>
<dbReference type="AlphaFoldDB" id="A0A2P2E0W2"/>
<gene>
    <name evidence="6" type="ORF">LPTSP4_20470</name>
</gene>
<keyword evidence="4 6" id="KW-0067">ATP-binding</keyword>
<dbReference type="GO" id="GO:0016020">
    <property type="term" value="C:membrane"/>
    <property type="evidence" value="ECO:0007669"/>
    <property type="project" value="InterPro"/>
</dbReference>
<keyword evidence="3" id="KW-0547">Nucleotide-binding</keyword>
<dbReference type="InterPro" id="IPR050683">
    <property type="entry name" value="Bact_Polysacc_Export_ATP-bd"/>
</dbReference>
<dbReference type="PANTHER" id="PTHR46743:SF2">
    <property type="entry name" value="TEICHOIC ACIDS EXPORT ATP-BINDING PROTEIN TAGH"/>
    <property type="match status" value="1"/>
</dbReference>
<dbReference type="InterPro" id="IPR003439">
    <property type="entry name" value="ABC_transporter-like_ATP-bd"/>
</dbReference>
<dbReference type="CDD" id="cd03220">
    <property type="entry name" value="ABC_KpsT_Wzt"/>
    <property type="match status" value="1"/>
</dbReference>
<dbReference type="PROSITE" id="PS00211">
    <property type="entry name" value="ABC_TRANSPORTER_1"/>
    <property type="match status" value="1"/>
</dbReference>
<name>A0A2P2E0W2_9LEPT</name>
<accession>A0A2P2E0W2</accession>
<proteinExistence type="inferred from homology"/>
<dbReference type="InterPro" id="IPR027417">
    <property type="entry name" value="P-loop_NTPase"/>
</dbReference>
<comment type="caution">
    <text evidence="6">The sequence shown here is derived from an EMBL/GenBank/DDBJ whole genome shotgun (WGS) entry which is preliminary data.</text>
</comment>
<dbReference type="GO" id="GO:0140359">
    <property type="term" value="F:ABC-type transporter activity"/>
    <property type="evidence" value="ECO:0007669"/>
    <property type="project" value="InterPro"/>
</dbReference>
<dbReference type="PROSITE" id="PS50893">
    <property type="entry name" value="ABC_TRANSPORTER_2"/>
    <property type="match status" value="1"/>
</dbReference>
<dbReference type="SUPFAM" id="SSF52540">
    <property type="entry name" value="P-loop containing nucleoside triphosphate hydrolases"/>
    <property type="match status" value="1"/>
</dbReference>
<keyword evidence="2" id="KW-0813">Transport</keyword>
<dbReference type="Gene3D" id="2.70.50.60">
    <property type="entry name" value="abc- transporter (atp binding component) like domain"/>
    <property type="match status" value="1"/>
</dbReference>
<dbReference type="InterPro" id="IPR003593">
    <property type="entry name" value="AAA+_ATPase"/>
</dbReference>
<dbReference type="GO" id="GO:0005524">
    <property type="term" value="F:ATP binding"/>
    <property type="evidence" value="ECO:0007669"/>
    <property type="project" value="UniProtKB-KW"/>
</dbReference>
<dbReference type="Pfam" id="PF14524">
    <property type="entry name" value="Wzt_C"/>
    <property type="match status" value="1"/>
</dbReference>
<organism evidence="6 7">
    <name type="scientific">Leptospira ryugenii</name>
    <dbReference type="NCBI Taxonomy" id="1917863"/>
    <lineage>
        <taxon>Bacteria</taxon>
        <taxon>Pseudomonadati</taxon>
        <taxon>Spirochaetota</taxon>
        <taxon>Spirochaetia</taxon>
        <taxon>Leptospirales</taxon>
        <taxon>Leptospiraceae</taxon>
        <taxon>Leptospira</taxon>
    </lineage>
</organism>
<evidence type="ECO:0000256" key="3">
    <source>
        <dbReference type="ARBA" id="ARBA00022741"/>
    </source>
</evidence>
<keyword evidence="7" id="KW-1185">Reference proteome</keyword>
<dbReference type="SMART" id="SM00382">
    <property type="entry name" value="AAA"/>
    <property type="match status" value="1"/>
</dbReference>
<dbReference type="PANTHER" id="PTHR46743">
    <property type="entry name" value="TEICHOIC ACIDS EXPORT ATP-BINDING PROTEIN TAGH"/>
    <property type="match status" value="1"/>
</dbReference>
<evidence type="ECO:0000256" key="1">
    <source>
        <dbReference type="ARBA" id="ARBA00005417"/>
    </source>
</evidence>
<dbReference type="Gene3D" id="3.40.50.300">
    <property type="entry name" value="P-loop containing nucleotide triphosphate hydrolases"/>
    <property type="match status" value="1"/>
</dbReference>
<protein>
    <submittedName>
        <fullName evidence="6">ABC transporter, ATP-binding protein</fullName>
    </submittedName>
</protein>
<feature type="domain" description="ABC transporter" evidence="5">
    <location>
        <begin position="3"/>
        <end position="244"/>
    </location>
</feature>
<sequence length="399" mass="44584">MVLELNQVSKSYQGFSKAWHRLLTGLTFGYFGLDTKLYALRKISFSVQKGEALGIIGRNGAGKSTLLKLIAKVTRPDQGKVSVLGTVRALLELGLGFNAELSGEENVYYNGLVWGYSPQQIKDHIDEIFSFAELSEYRNVPVKNYSSGMAMRLAFSLATAIRPDILIVDEALAVGDASFQQKCLKRFRAFLQEGSIVLFVSHDLALVSTFCSRVLILEKGELVFDGAPKVGMDRYMQLVAGEIETLEEANFIRASEFIQELDFGFYRDNGLKSQLLYVGETVSLKIQFSALTKMQNVTVGFHIDDERGNRIYGTNTFLLQLEPIALDANDKAVVRFHFPIYFSEGKYSLGFAIHQGESHLEGSYLWREVACDFAVERINLPKSVGISYIPTKADAKIIR</sequence>
<dbReference type="RefSeq" id="WP_108976561.1">
    <property type="nucleotide sequence ID" value="NZ_BFBB01000005.1"/>
</dbReference>
<evidence type="ECO:0000256" key="4">
    <source>
        <dbReference type="ARBA" id="ARBA00022840"/>
    </source>
</evidence>
<dbReference type="Pfam" id="PF00005">
    <property type="entry name" value="ABC_tran"/>
    <property type="match status" value="1"/>
</dbReference>
<dbReference type="GO" id="GO:0016887">
    <property type="term" value="F:ATP hydrolysis activity"/>
    <property type="evidence" value="ECO:0007669"/>
    <property type="project" value="InterPro"/>
</dbReference>
<evidence type="ECO:0000256" key="2">
    <source>
        <dbReference type="ARBA" id="ARBA00022448"/>
    </source>
</evidence>